<dbReference type="GO" id="GO:0005524">
    <property type="term" value="F:ATP binding"/>
    <property type="evidence" value="ECO:0007669"/>
    <property type="project" value="UniProtKB-KW"/>
</dbReference>
<dbReference type="PANTHER" id="PTHR30258:SF2">
    <property type="entry name" value="COMG OPERON PROTEIN 1"/>
    <property type="match status" value="1"/>
</dbReference>
<evidence type="ECO:0000256" key="4">
    <source>
        <dbReference type="ARBA" id="ARBA00022840"/>
    </source>
</evidence>
<dbReference type="AlphaFoldDB" id="A0A1F7RS05"/>
<comment type="caution">
    <text evidence="10">The sequence shown here is derived from an EMBL/GenBank/DDBJ whole genome shotgun (WGS) entry which is preliminary data.</text>
</comment>
<accession>A0A1F7RS05</accession>
<evidence type="ECO:0000256" key="7">
    <source>
        <dbReference type="ARBA" id="ARBA00024382"/>
    </source>
</evidence>
<dbReference type="GO" id="GO:0015627">
    <property type="term" value="C:type II protein secretion system complex"/>
    <property type="evidence" value="ECO:0007669"/>
    <property type="project" value="InterPro"/>
</dbReference>
<dbReference type="InterPro" id="IPR027417">
    <property type="entry name" value="P-loop_NTPase"/>
</dbReference>
<protein>
    <recommendedName>
        <fullName evidence="7">protein-secreting ATPase</fullName>
        <ecNumber evidence="7">7.4.2.8</ecNumber>
    </recommendedName>
</protein>
<keyword evidence="6" id="KW-1278">Translocase</keyword>
<dbReference type="GO" id="GO:0015628">
    <property type="term" value="P:protein secretion by the type II secretion system"/>
    <property type="evidence" value="ECO:0007669"/>
    <property type="project" value="InterPro"/>
</dbReference>
<name>A0A1F7RS05_9BACT</name>
<dbReference type="InterPro" id="IPR037257">
    <property type="entry name" value="T2SS_E_N_sf"/>
</dbReference>
<keyword evidence="2" id="KW-0813">Transport</keyword>
<evidence type="ECO:0000313" key="10">
    <source>
        <dbReference type="EMBL" id="OGL44335.1"/>
    </source>
</evidence>
<sequence length="521" mass="58432">MQEAEVLRIIGDKLNIPFRNSITDEDIDPDFISKVPLNYLKNNLIIPLRKENGSLLVALADPFDLQALNDISLLLDEETSPVICSKEEISDAINRYYRHESTNAEQMIKDMDEDVFETLSSITDEPKDLLDIANDAPIIKLVNVILFQAVKERASDIHIEPFEKDTRVRYRIDGILYDTINPPKKYQSAIISRIKIMANLDIAEKRLPQDGRIKIKIADRLIDIRVSIIPTQFGERVVMRLLDKSSILLGLEDIGLFPDDLSTIHSLIKRPNGIILVTGPTGSGKTTTLYGALTKVNTNDKNIITIEDPVEYQLFGIGQIQVNTKINLTFAMGLRHILRQDPDIVMVGEIRDVETAEIAIHASLTGHLVLSTLHTNDAAGALTRLLDMGIEPFLVASTLSAVIAQRLVRVICKDCKESYVPEEESLLEIGISKDQLKDGVLYRGKGCHSCLNMGYRGRIGIFEILKMNEPIKKLVLEKYDSSTIKRQAMENGMMILKQDGARKVIEGLTTIEEVLRVAHEE</sequence>
<evidence type="ECO:0000256" key="6">
    <source>
        <dbReference type="ARBA" id="ARBA00022967"/>
    </source>
</evidence>
<gene>
    <name evidence="10" type="ORF">A2149_08700</name>
</gene>
<dbReference type="Pfam" id="PF00437">
    <property type="entry name" value="T2SSE"/>
    <property type="match status" value="1"/>
</dbReference>
<dbReference type="Gene3D" id="3.40.50.300">
    <property type="entry name" value="P-loop containing nucleotide triphosphate hydrolases"/>
    <property type="match status" value="1"/>
</dbReference>
<proteinExistence type="inferred from homology"/>
<evidence type="ECO:0000256" key="2">
    <source>
        <dbReference type="ARBA" id="ARBA00022448"/>
    </source>
</evidence>
<comment type="similarity">
    <text evidence="1">Belongs to the GSP E family.</text>
</comment>
<comment type="catalytic activity">
    <reaction evidence="8">
        <text>ATP + H2O + cellular proteinSide 1 = ADP + phosphate + cellular proteinSide 2.</text>
        <dbReference type="EC" id="7.4.2.8"/>
    </reaction>
</comment>
<dbReference type="InterPro" id="IPR013369">
    <property type="entry name" value="T2SS_GspE"/>
</dbReference>
<evidence type="ECO:0000259" key="9">
    <source>
        <dbReference type="PROSITE" id="PS00662"/>
    </source>
</evidence>
<evidence type="ECO:0000313" key="11">
    <source>
        <dbReference type="Proteomes" id="UP000178435"/>
    </source>
</evidence>
<dbReference type="Proteomes" id="UP000178435">
    <property type="component" value="Unassembled WGS sequence"/>
</dbReference>
<keyword evidence="5" id="KW-0653">Protein transport</keyword>
<dbReference type="EC" id="7.4.2.8" evidence="7"/>
<dbReference type="Gene3D" id="3.30.450.90">
    <property type="match status" value="1"/>
</dbReference>
<dbReference type="InterPro" id="IPR001482">
    <property type="entry name" value="T2SS/T4SS_dom"/>
</dbReference>
<evidence type="ECO:0000256" key="3">
    <source>
        <dbReference type="ARBA" id="ARBA00022741"/>
    </source>
</evidence>
<evidence type="ECO:0000256" key="5">
    <source>
        <dbReference type="ARBA" id="ARBA00022927"/>
    </source>
</evidence>
<dbReference type="Pfam" id="PF05157">
    <property type="entry name" value="MshEN"/>
    <property type="match status" value="1"/>
</dbReference>
<dbReference type="PANTHER" id="PTHR30258">
    <property type="entry name" value="TYPE II SECRETION SYSTEM PROTEIN GSPE-RELATED"/>
    <property type="match status" value="1"/>
</dbReference>
<dbReference type="PROSITE" id="PS00662">
    <property type="entry name" value="T2SP_E"/>
    <property type="match status" value="1"/>
</dbReference>
<keyword evidence="3" id="KW-0547">Nucleotide-binding</keyword>
<dbReference type="NCBIfam" id="TIGR02533">
    <property type="entry name" value="type_II_gspE"/>
    <property type="match status" value="1"/>
</dbReference>
<dbReference type="SUPFAM" id="SSF52540">
    <property type="entry name" value="P-loop containing nucleoside triphosphate hydrolases"/>
    <property type="match status" value="1"/>
</dbReference>
<keyword evidence="4" id="KW-0067">ATP-binding</keyword>
<organism evidence="10 11">
    <name type="scientific">Candidatus Schekmanbacteria bacterium RBG_16_38_11</name>
    <dbReference type="NCBI Taxonomy" id="1817880"/>
    <lineage>
        <taxon>Bacteria</taxon>
        <taxon>Candidatus Schekmaniibacteriota</taxon>
    </lineage>
</organism>
<dbReference type="GO" id="GO:0008564">
    <property type="term" value="F:protein-exporting ATPase activity"/>
    <property type="evidence" value="ECO:0007669"/>
    <property type="project" value="UniProtKB-EC"/>
</dbReference>
<dbReference type="GO" id="GO:0016887">
    <property type="term" value="F:ATP hydrolysis activity"/>
    <property type="evidence" value="ECO:0007669"/>
    <property type="project" value="TreeGrafter"/>
</dbReference>
<feature type="domain" description="Bacterial type II secretion system protein E" evidence="9">
    <location>
        <begin position="338"/>
        <end position="352"/>
    </location>
</feature>
<dbReference type="GO" id="GO:0005886">
    <property type="term" value="C:plasma membrane"/>
    <property type="evidence" value="ECO:0007669"/>
    <property type="project" value="TreeGrafter"/>
</dbReference>
<dbReference type="EMBL" id="MGDF01000148">
    <property type="protein sequence ID" value="OGL44335.1"/>
    <property type="molecule type" value="Genomic_DNA"/>
</dbReference>
<evidence type="ECO:0000256" key="8">
    <source>
        <dbReference type="ARBA" id="ARBA00034006"/>
    </source>
</evidence>
<evidence type="ECO:0000256" key="1">
    <source>
        <dbReference type="ARBA" id="ARBA00006611"/>
    </source>
</evidence>
<dbReference type="SUPFAM" id="SSF160246">
    <property type="entry name" value="EspE N-terminal domain-like"/>
    <property type="match status" value="1"/>
</dbReference>
<reference evidence="10 11" key="1">
    <citation type="journal article" date="2016" name="Nat. Commun.">
        <title>Thousands of microbial genomes shed light on interconnected biogeochemical processes in an aquifer system.</title>
        <authorList>
            <person name="Anantharaman K."/>
            <person name="Brown C.T."/>
            <person name="Hug L.A."/>
            <person name="Sharon I."/>
            <person name="Castelle C.J."/>
            <person name="Probst A.J."/>
            <person name="Thomas B.C."/>
            <person name="Singh A."/>
            <person name="Wilkins M.J."/>
            <person name="Karaoz U."/>
            <person name="Brodie E.L."/>
            <person name="Williams K.H."/>
            <person name="Hubbard S.S."/>
            <person name="Banfield J.F."/>
        </authorList>
    </citation>
    <scope>NUCLEOTIDE SEQUENCE [LARGE SCALE GENOMIC DNA]</scope>
</reference>
<dbReference type="CDD" id="cd01129">
    <property type="entry name" value="PulE-GspE-like"/>
    <property type="match status" value="1"/>
</dbReference>
<dbReference type="InterPro" id="IPR007831">
    <property type="entry name" value="T2SS_GspE_N"/>
</dbReference>
<dbReference type="FunFam" id="3.40.50.300:FF:000398">
    <property type="entry name" value="Type IV pilus assembly ATPase PilB"/>
    <property type="match status" value="1"/>
</dbReference>
<dbReference type="FunFam" id="3.30.450.90:FF:000001">
    <property type="entry name" value="Type II secretion system ATPase GspE"/>
    <property type="match status" value="1"/>
</dbReference>
<dbReference type="Gene3D" id="3.30.300.160">
    <property type="entry name" value="Type II secretion system, protein E, N-terminal domain"/>
    <property type="match status" value="1"/>
</dbReference>